<keyword evidence="3 7" id="KW-0378">Hydrolase</keyword>
<dbReference type="OMA" id="MYDHFTN"/>
<dbReference type="GO" id="GO:0004620">
    <property type="term" value="F:phospholipase activity"/>
    <property type="evidence" value="ECO:0007669"/>
    <property type="project" value="InterPro"/>
</dbReference>
<organism evidence="8 9">
    <name type="scientific">Lingula anatina</name>
    <name type="common">Brachiopod</name>
    <name type="synonym">Lingula unguis</name>
    <dbReference type="NCBI Taxonomy" id="7574"/>
    <lineage>
        <taxon>Eukaryota</taxon>
        <taxon>Metazoa</taxon>
        <taxon>Spiralia</taxon>
        <taxon>Lophotrochozoa</taxon>
        <taxon>Brachiopoda</taxon>
        <taxon>Linguliformea</taxon>
        <taxon>Lingulata</taxon>
        <taxon>Lingulida</taxon>
        <taxon>Linguloidea</taxon>
        <taxon>Lingulidae</taxon>
        <taxon>Lingula</taxon>
    </lineage>
</organism>
<dbReference type="Proteomes" id="UP000085678">
    <property type="component" value="Unplaced"/>
</dbReference>
<protein>
    <recommendedName>
        <fullName evidence="7">Phospholipase B-like</fullName>
        <ecNumber evidence="7">3.1.1.-</ecNumber>
    </recommendedName>
</protein>
<dbReference type="InParanoid" id="A0A1S3K5L9"/>
<evidence type="ECO:0000256" key="2">
    <source>
        <dbReference type="ARBA" id="ARBA00022729"/>
    </source>
</evidence>
<evidence type="ECO:0000256" key="4">
    <source>
        <dbReference type="ARBA" id="ARBA00022963"/>
    </source>
</evidence>
<dbReference type="Pfam" id="PF04916">
    <property type="entry name" value="Phospholip_B"/>
    <property type="match status" value="1"/>
</dbReference>
<keyword evidence="6" id="KW-0325">Glycoprotein</keyword>
<dbReference type="KEGG" id="lak:106178770"/>
<accession>A0A1S3K5L9</accession>
<dbReference type="GeneID" id="106178770"/>
<dbReference type="OrthoDB" id="419508at2759"/>
<comment type="similarity">
    <text evidence="1 7">Belongs to the phospholipase B-like family.</text>
</comment>
<gene>
    <name evidence="9" type="primary">LOC106178770</name>
</gene>
<dbReference type="GO" id="GO:0009395">
    <property type="term" value="P:phospholipid catabolic process"/>
    <property type="evidence" value="ECO:0007669"/>
    <property type="project" value="TreeGrafter"/>
</dbReference>
<proteinExistence type="inferred from homology"/>
<dbReference type="PANTHER" id="PTHR12370:SF1">
    <property type="entry name" value="PHOSPHOLIPASE B-LIKE 1"/>
    <property type="match status" value="1"/>
</dbReference>
<evidence type="ECO:0000313" key="9">
    <source>
        <dbReference type="RefSeq" id="XP_013417551.1"/>
    </source>
</evidence>
<evidence type="ECO:0000256" key="5">
    <source>
        <dbReference type="ARBA" id="ARBA00023098"/>
    </source>
</evidence>
<evidence type="ECO:0000256" key="6">
    <source>
        <dbReference type="ARBA" id="ARBA00023180"/>
    </source>
</evidence>
<name>A0A1S3K5L9_LINAN</name>
<dbReference type="STRING" id="7574.A0A1S3K5L9"/>
<dbReference type="FunCoup" id="A0A1S3K5L9">
    <property type="interactions" value="46"/>
</dbReference>
<dbReference type="Gene3D" id="1.10.439.20">
    <property type="entry name" value="Phospholipase B-like, domain 2"/>
    <property type="match status" value="1"/>
</dbReference>
<dbReference type="GO" id="GO:0005576">
    <property type="term" value="C:extracellular region"/>
    <property type="evidence" value="ECO:0007669"/>
    <property type="project" value="TreeGrafter"/>
</dbReference>
<evidence type="ECO:0000313" key="8">
    <source>
        <dbReference type="Proteomes" id="UP000085678"/>
    </source>
</evidence>
<dbReference type="InterPro" id="IPR043042">
    <property type="entry name" value="PLipase_B-like_dom3"/>
</dbReference>
<keyword evidence="4 7" id="KW-0442">Lipid degradation</keyword>
<dbReference type="InterPro" id="IPR043041">
    <property type="entry name" value="PLipase_B-like_dom2"/>
</dbReference>
<keyword evidence="5 7" id="KW-0443">Lipid metabolism</keyword>
<dbReference type="Gene3D" id="2.10.70.60">
    <property type="entry name" value="Phospholipase B-like, domain 1"/>
    <property type="match status" value="1"/>
</dbReference>
<evidence type="ECO:0000256" key="7">
    <source>
        <dbReference type="RuleBase" id="RU364138"/>
    </source>
</evidence>
<comment type="function">
    <text evidence="7">Putative phospholipase.</text>
</comment>
<reference evidence="9" key="1">
    <citation type="submission" date="2025-08" db="UniProtKB">
        <authorList>
            <consortium name="RefSeq"/>
        </authorList>
    </citation>
    <scope>IDENTIFICATION</scope>
    <source>
        <tissue evidence="9">Gonads</tissue>
    </source>
</reference>
<dbReference type="EC" id="3.1.1.-" evidence="7"/>
<dbReference type="InterPro" id="IPR043040">
    <property type="entry name" value="PLipase_B-like_dom1"/>
</dbReference>
<keyword evidence="2 7" id="KW-0732">Signal</keyword>
<sequence length="542" mass="61623">MADGRACCRAAIVLTVFICYAKGEFMQGSLYVNAPMNFTFKSDTLDTKNAAAYATYNDTLLTTGWGVLDIKAGYGKTLPDNQLMFAAGAIEGVLTAKRMYQHYTNMYGVFLNGKSDKVIDGLKSFYNAQDKWIRQQIEKNLSDPFWRHVWYILCQLDGLYLGYKYMADQKVVPDIGFFGVQFLNGAGDLLDLMNVIDPDSRPDFSKMTPDEIQSYIASSGHCSALVKVTGAYENIFMSHSSWFVYAATLRIYKHYDFNVRDKDTAARQLSFSSYPGFLESLDDFYIMGNNIVVLQTTNNVFNMSLYDYVKPQSVFAWQRVRVANMMARNGQQWGEIINTCNSGTYNNQYMVINLNQVHLGKSLDDGTLYVVEQIPSLVKYADVTPILRDGHWPSYNVPFFESVYNLSGYPDFVRQHGLDRSYQMAPRAKIFRRDAGKVTDMDSMMKIMRYNDYLHDPYSDKKPCNAICCRGDLDPKNPKADGCYDTKVTDFAMAQKRMSYAISGPTLGTGLPPFVWSPKFNVSHIGLPPKYNFGFVMMHPRF</sequence>
<dbReference type="PANTHER" id="PTHR12370">
    <property type="entry name" value="PHOSPHOLIPASE B-RELATED"/>
    <property type="match status" value="1"/>
</dbReference>
<evidence type="ECO:0000256" key="3">
    <source>
        <dbReference type="ARBA" id="ARBA00022801"/>
    </source>
</evidence>
<feature type="signal peptide" evidence="7">
    <location>
        <begin position="1"/>
        <end position="23"/>
    </location>
</feature>
<feature type="chain" id="PRO_5011331821" description="Phospholipase B-like" evidence="7">
    <location>
        <begin position="24"/>
        <end position="542"/>
    </location>
</feature>
<keyword evidence="8" id="KW-1185">Reference proteome</keyword>
<dbReference type="AlphaFoldDB" id="A0A1S3K5L9"/>
<dbReference type="RefSeq" id="XP_013417551.1">
    <property type="nucleotide sequence ID" value="XM_013562097.1"/>
</dbReference>
<dbReference type="InterPro" id="IPR007000">
    <property type="entry name" value="PLipase_B-like"/>
</dbReference>
<dbReference type="Gene3D" id="3.60.60.20">
    <property type="match status" value="1"/>
</dbReference>
<evidence type="ECO:0000256" key="1">
    <source>
        <dbReference type="ARBA" id="ARBA00007835"/>
    </source>
</evidence>